<dbReference type="InterPro" id="IPR036388">
    <property type="entry name" value="WH-like_DNA-bd_sf"/>
</dbReference>
<protein>
    <submittedName>
        <fullName evidence="4">Winged helix-turn-helix domain-containing protein</fullName>
    </submittedName>
</protein>
<evidence type="ECO:0000259" key="3">
    <source>
        <dbReference type="PROSITE" id="PS51755"/>
    </source>
</evidence>
<dbReference type="Gene3D" id="1.10.10.10">
    <property type="entry name" value="Winged helix-like DNA-binding domain superfamily/Winged helix DNA-binding domain"/>
    <property type="match status" value="1"/>
</dbReference>
<evidence type="ECO:0000256" key="1">
    <source>
        <dbReference type="ARBA" id="ARBA00023125"/>
    </source>
</evidence>
<feature type="DNA-binding region" description="OmpR/PhoB-type" evidence="2">
    <location>
        <begin position="1"/>
        <end position="102"/>
    </location>
</feature>
<dbReference type="EMBL" id="JAJJVQ010000002">
    <property type="protein sequence ID" value="MCO5781266.1"/>
    <property type="molecule type" value="Genomic_DNA"/>
</dbReference>
<keyword evidence="1 2" id="KW-0238">DNA-binding</keyword>
<keyword evidence="5" id="KW-1185">Reference proteome</keyword>
<dbReference type="InterPro" id="IPR001867">
    <property type="entry name" value="OmpR/PhoB-type_DNA-bd"/>
</dbReference>
<dbReference type="SUPFAM" id="SSF46894">
    <property type="entry name" value="C-terminal effector domain of the bipartite response regulators"/>
    <property type="match status" value="1"/>
</dbReference>
<reference evidence="4" key="1">
    <citation type="submission" date="2021-11" db="EMBL/GenBank/DDBJ databases">
        <title>Citrobacter meridianamericanus sp. nov. isolated from soil.</title>
        <authorList>
            <person name="Furlan J.P.R."/>
            <person name="Stehling E.G."/>
        </authorList>
    </citation>
    <scope>NUCLEOTIDE SEQUENCE</scope>
    <source>
        <strain evidence="4">BR102</strain>
    </source>
</reference>
<dbReference type="Pfam" id="PF00486">
    <property type="entry name" value="Trans_reg_C"/>
    <property type="match status" value="1"/>
</dbReference>
<evidence type="ECO:0000313" key="5">
    <source>
        <dbReference type="Proteomes" id="UP001139290"/>
    </source>
</evidence>
<feature type="domain" description="OmpR/PhoB-type" evidence="3">
    <location>
        <begin position="1"/>
        <end position="102"/>
    </location>
</feature>
<dbReference type="PROSITE" id="PS51755">
    <property type="entry name" value="OMPR_PHOB"/>
    <property type="match status" value="1"/>
</dbReference>
<gene>
    <name evidence="4" type="ORF">LOD26_07965</name>
</gene>
<evidence type="ECO:0000313" key="4">
    <source>
        <dbReference type="EMBL" id="MCO5781266.1"/>
    </source>
</evidence>
<name>A0ABT1B776_9ENTR</name>
<sequence>MFIINKEVTFNEEDGYLENPSLNVSVLMAAPARRLLLVLITERGSPVERDYLFRTVWDEHGLRSSHSNLNQYISILRKTLVQAGLPDDAIITIPKIGFMFNPVIDVKTYVSFAGKKTAE</sequence>
<dbReference type="Proteomes" id="UP001139290">
    <property type="component" value="Unassembled WGS sequence"/>
</dbReference>
<accession>A0ABT1B776</accession>
<dbReference type="SMART" id="SM00862">
    <property type="entry name" value="Trans_reg_C"/>
    <property type="match status" value="1"/>
</dbReference>
<proteinExistence type="predicted"/>
<dbReference type="InterPro" id="IPR016032">
    <property type="entry name" value="Sig_transdc_resp-reg_C-effctor"/>
</dbReference>
<organism evidence="4 5">
    <name type="scientific">Citrobacter meridianamericanus</name>
    <dbReference type="NCBI Taxonomy" id="2894201"/>
    <lineage>
        <taxon>Bacteria</taxon>
        <taxon>Pseudomonadati</taxon>
        <taxon>Pseudomonadota</taxon>
        <taxon>Gammaproteobacteria</taxon>
        <taxon>Enterobacterales</taxon>
        <taxon>Enterobacteriaceae</taxon>
        <taxon>Citrobacter</taxon>
    </lineage>
</organism>
<comment type="caution">
    <text evidence="4">The sequence shown here is derived from an EMBL/GenBank/DDBJ whole genome shotgun (WGS) entry which is preliminary data.</text>
</comment>
<evidence type="ECO:0000256" key="2">
    <source>
        <dbReference type="PROSITE-ProRule" id="PRU01091"/>
    </source>
</evidence>